<dbReference type="AlphaFoldDB" id="E6WW04"/>
<dbReference type="Pfam" id="PF11454">
    <property type="entry name" value="DUF3016"/>
    <property type="match status" value="1"/>
</dbReference>
<feature type="chain" id="PRO_5003215181" description="DUF3016 domain-containing protein" evidence="1">
    <location>
        <begin position="22"/>
        <end position="180"/>
    </location>
</feature>
<dbReference type="KEGG" id="psu:Psesu_2667"/>
<evidence type="ECO:0000256" key="1">
    <source>
        <dbReference type="SAM" id="SignalP"/>
    </source>
</evidence>
<sequence>MKYRSMILLLALAAMPATVLAGSNVTDPDAPRALQGDGPVTVTWTDPAGFSDLRYSGNRWEAEKGDWVAELARHLQKSAAKRLPEGARMEVTITDIQRAGRYEPWHGADRDHVRILRDNYPPMIELQFKLTSADGQVLAEGQRKLRDTAYLQRSSGLDSDNLRHEKRMIDDWVRKELKAG</sequence>
<accession>E6WW04</accession>
<name>E6WW04_PSEUU</name>
<organism evidence="2 3">
    <name type="scientific">Pseudoxanthomonas suwonensis (strain 11-1)</name>
    <dbReference type="NCBI Taxonomy" id="743721"/>
    <lineage>
        <taxon>Bacteria</taxon>
        <taxon>Pseudomonadati</taxon>
        <taxon>Pseudomonadota</taxon>
        <taxon>Gammaproteobacteria</taxon>
        <taxon>Lysobacterales</taxon>
        <taxon>Lysobacteraceae</taxon>
        <taxon>Pseudoxanthomonas</taxon>
    </lineage>
</organism>
<dbReference type="InterPro" id="IPR021557">
    <property type="entry name" value="DUF3016"/>
</dbReference>
<keyword evidence="3" id="KW-1185">Reference proteome</keyword>
<protein>
    <recommendedName>
        <fullName evidence="4">DUF3016 domain-containing protein</fullName>
    </recommendedName>
</protein>
<evidence type="ECO:0000313" key="3">
    <source>
        <dbReference type="Proteomes" id="UP000008632"/>
    </source>
</evidence>
<dbReference type="EMBL" id="CP002446">
    <property type="protein sequence ID" value="ADV28495.1"/>
    <property type="molecule type" value="Genomic_DNA"/>
</dbReference>
<feature type="signal peptide" evidence="1">
    <location>
        <begin position="1"/>
        <end position="21"/>
    </location>
</feature>
<dbReference type="RefSeq" id="WP_013536321.1">
    <property type="nucleotide sequence ID" value="NC_014924.1"/>
</dbReference>
<reference evidence="2 3" key="1">
    <citation type="submission" date="2011-01" db="EMBL/GenBank/DDBJ databases">
        <title>Complete sequence of Pseudoxanthomonas suwonensis 11-1.</title>
        <authorList>
            <consortium name="US DOE Joint Genome Institute"/>
            <person name="Lucas S."/>
            <person name="Copeland A."/>
            <person name="Lapidus A."/>
            <person name="Cheng J.-F."/>
            <person name="Goodwin L."/>
            <person name="Pitluck S."/>
            <person name="Teshima H."/>
            <person name="Detter J.C."/>
            <person name="Han C."/>
            <person name="Tapia R."/>
            <person name="Land M."/>
            <person name="Hauser L."/>
            <person name="Kyrpides N."/>
            <person name="Ivanova N."/>
            <person name="Ovchinnikova G."/>
            <person name="Siebers A.K."/>
            <person name="Allgaier M."/>
            <person name="Thelen M.P."/>
            <person name="Hugenholtz P."/>
            <person name="Gladden J."/>
            <person name="Woyke T."/>
        </authorList>
    </citation>
    <scope>NUCLEOTIDE SEQUENCE [LARGE SCALE GENOMIC DNA]</scope>
    <source>
        <strain evidence="3">11-1</strain>
    </source>
</reference>
<dbReference type="HOGENOM" id="CLU_100616_1_0_6"/>
<gene>
    <name evidence="2" type="ordered locus">Psesu_2667</name>
</gene>
<keyword evidence="1" id="KW-0732">Signal</keyword>
<dbReference type="Proteomes" id="UP000008632">
    <property type="component" value="Chromosome"/>
</dbReference>
<evidence type="ECO:0000313" key="2">
    <source>
        <dbReference type="EMBL" id="ADV28495.1"/>
    </source>
</evidence>
<evidence type="ECO:0008006" key="4">
    <source>
        <dbReference type="Google" id="ProtNLM"/>
    </source>
</evidence>
<dbReference type="eggNOG" id="ENOG50331S4">
    <property type="taxonomic scope" value="Bacteria"/>
</dbReference>
<dbReference type="STRING" id="743721.Psesu_2667"/>
<proteinExistence type="predicted"/>